<evidence type="ECO:0000313" key="4">
    <source>
        <dbReference type="EMBL" id="KAG2225782.1"/>
    </source>
</evidence>
<dbReference type="AlphaFoldDB" id="A0A8H7SAI3"/>
<proteinExistence type="inferred from homology"/>
<dbReference type="OrthoDB" id="203678at2759"/>
<evidence type="ECO:0000313" key="5">
    <source>
        <dbReference type="Proteomes" id="UP000646827"/>
    </source>
</evidence>
<dbReference type="GO" id="GO:0007030">
    <property type="term" value="P:Golgi organization"/>
    <property type="evidence" value="ECO:0007669"/>
    <property type="project" value="UniProtKB-UniRule"/>
</dbReference>
<dbReference type="PANTHER" id="PTHR15954">
    <property type="entry name" value="VACUOLAR PROTEIN SORTING-ASSOCIATED PROTEIN 51 HOMOLOG"/>
    <property type="match status" value="1"/>
</dbReference>
<keyword evidence="5" id="KW-1185">Reference proteome</keyword>
<sequence>RLDRLDEFKLNSLQSITEHRDVLGEFIIETDTWLVQHVQNSCLEPLRDLMNATVAAKNDEGQFQFTVRVRESLRTMWNGILEIIDGSNGCDRSAARLIVGSRLCYDLSEQGISQIYACVSKELNKDNSSTMDQIINSDAQEMMDTFSRKGQSLLDEETMQEGYILSSLVEKEYLRPHRPIDVPKQVSGVWQSMFDRVRYLEQLMETVYPQSTSPDVGAETSDTEYEYRFGSGSAAGGTSEGLYTRPTQSSHSLTTASSETPGEPSGLGIMPKFGYDMTVNMMSNIDKLFADRVDIYRHVEPTPLGVCTGLLRILLKAFHETVRQMRLKNNDYQQLQVDSEYLRLILWPYTQKDNKWMGNMLQEIVSSAYMRCEVPTPMDPE</sequence>
<feature type="non-terminal residue" evidence="4">
    <location>
        <position position="381"/>
    </location>
</feature>
<evidence type="ECO:0000256" key="3">
    <source>
        <dbReference type="SAM" id="MobiDB-lite"/>
    </source>
</evidence>
<dbReference type="GO" id="GO:0042147">
    <property type="term" value="P:retrograde transport, endosome to Golgi"/>
    <property type="evidence" value="ECO:0007669"/>
    <property type="project" value="UniProtKB-UniRule"/>
</dbReference>
<feature type="region of interest" description="Disordered" evidence="3">
    <location>
        <begin position="230"/>
        <end position="265"/>
    </location>
</feature>
<organism evidence="4 5">
    <name type="scientific">Circinella minor</name>
    <dbReference type="NCBI Taxonomy" id="1195481"/>
    <lineage>
        <taxon>Eukaryota</taxon>
        <taxon>Fungi</taxon>
        <taxon>Fungi incertae sedis</taxon>
        <taxon>Mucoromycota</taxon>
        <taxon>Mucoromycotina</taxon>
        <taxon>Mucoromycetes</taxon>
        <taxon>Mucorales</taxon>
        <taxon>Lichtheimiaceae</taxon>
        <taxon>Circinella</taxon>
    </lineage>
</organism>
<feature type="non-terminal residue" evidence="4">
    <location>
        <position position="1"/>
    </location>
</feature>
<dbReference type="Proteomes" id="UP000646827">
    <property type="component" value="Unassembled WGS sequence"/>
</dbReference>
<keyword evidence="2" id="KW-0813">Transport</keyword>
<dbReference type="GO" id="GO:0048193">
    <property type="term" value="P:Golgi vesicle transport"/>
    <property type="evidence" value="ECO:0007669"/>
    <property type="project" value="TreeGrafter"/>
</dbReference>
<evidence type="ECO:0000256" key="1">
    <source>
        <dbReference type="ARBA" id="ARBA00006080"/>
    </source>
</evidence>
<dbReference type="PANTHER" id="PTHR15954:SF4">
    <property type="entry name" value="VACUOLAR PROTEIN SORTING-ASSOCIATED PROTEIN 51 HOMOLOG"/>
    <property type="match status" value="1"/>
</dbReference>
<keyword evidence="2" id="KW-0333">Golgi apparatus</keyword>
<dbReference type="GO" id="GO:0032456">
    <property type="term" value="P:endocytic recycling"/>
    <property type="evidence" value="ECO:0007669"/>
    <property type="project" value="TreeGrafter"/>
</dbReference>
<evidence type="ECO:0000256" key="2">
    <source>
        <dbReference type="RuleBase" id="RU368010"/>
    </source>
</evidence>
<comment type="subunit">
    <text evidence="2">Component of the Golgi-associated retrograde protein (GARP) complex.</text>
</comment>
<keyword evidence="2" id="KW-0653">Protein transport</keyword>
<dbReference type="GO" id="GO:0015031">
    <property type="term" value="P:protein transport"/>
    <property type="evidence" value="ECO:0007669"/>
    <property type="project" value="UniProtKB-UniRule"/>
</dbReference>
<feature type="compositionally biased region" description="Polar residues" evidence="3">
    <location>
        <begin position="245"/>
        <end position="260"/>
    </location>
</feature>
<dbReference type="InterPro" id="IPR014812">
    <property type="entry name" value="Vps51"/>
</dbReference>
<comment type="subcellular location">
    <subcellularLocation>
        <location evidence="2">Golgi apparatus</location>
        <location evidence="2">trans-Golgi network</location>
    </subcellularLocation>
</comment>
<dbReference type="GO" id="GO:0000938">
    <property type="term" value="C:GARP complex"/>
    <property type="evidence" value="ECO:0007669"/>
    <property type="project" value="UniProtKB-UniRule"/>
</dbReference>
<reference evidence="4 5" key="1">
    <citation type="submission" date="2020-12" db="EMBL/GenBank/DDBJ databases">
        <title>Metabolic potential, ecology and presence of endohyphal bacteria is reflected in genomic diversity of Mucoromycotina.</title>
        <authorList>
            <person name="Muszewska A."/>
            <person name="Okrasinska A."/>
            <person name="Steczkiewicz K."/>
            <person name="Drgas O."/>
            <person name="Orlowska M."/>
            <person name="Perlinska-Lenart U."/>
            <person name="Aleksandrzak-Piekarczyk T."/>
            <person name="Szatraj K."/>
            <person name="Zielenkiewicz U."/>
            <person name="Pilsyk S."/>
            <person name="Malc E."/>
            <person name="Mieczkowski P."/>
            <person name="Kruszewska J.S."/>
            <person name="Biernat P."/>
            <person name="Pawlowska J."/>
        </authorList>
    </citation>
    <scope>NUCLEOTIDE SEQUENCE [LARGE SCALE GENOMIC DNA]</scope>
    <source>
        <strain evidence="4 5">CBS 142.35</strain>
    </source>
</reference>
<keyword evidence="2" id="KW-0445">Lipid transport</keyword>
<name>A0A8H7SAI3_9FUNG</name>
<gene>
    <name evidence="4" type="ORF">INT45_011450</name>
</gene>
<comment type="similarity">
    <text evidence="1 2">Belongs to the VPS51 family.</text>
</comment>
<dbReference type="GO" id="GO:0016020">
    <property type="term" value="C:membrane"/>
    <property type="evidence" value="ECO:0007669"/>
    <property type="project" value="TreeGrafter"/>
</dbReference>
<dbReference type="GO" id="GO:1990745">
    <property type="term" value="C:EARP complex"/>
    <property type="evidence" value="ECO:0007669"/>
    <property type="project" value="TreeGrafter"/>
</dbReference>
<comment type="function">
    <text evidence="2">Acts as component of the GARP complex that is involved in retrograde transport from early and late endosomes to the trans-Golgi network (TGN).</text>
</comment>
<dbReference type="GO" id="GO:0005829">
    <property type="term" value="C:cytosol"/>
    <property type="evidence" value="ECO:0007669"/>
    <property type="project" value="GOC"/>
</dbReference>
<comment type="caution">
    <text evidence="4">The sequence shown here is derived from an EMBL/GenBank/DDBJ whole genome shotgun (WGS) entry which is preliminary data.</text>
</comment>
<dbReference type="GO" id="GO:0006869">
    <property type="term" value="P:lipid transport"/>
    <property type="evidence" value="ECO:0007669"/>
    <property type="project" value="UniProtKB-UniRule"/>
</dbReference>
<accession>A0A8H7SAI3</accession>
<dbReference type="EMBL" id="JAEPRB010000024">
    <property type="protein sequence ID" value="KAG2225782.1"/>
    <property type="molecule type" value="Genomic_DNA"/>
</dbReference>
<protein>
    <recommendedName>
        <fullName evidence="2">Vacuolar protein sorting-associated protein 51 homolog</fullName>
    </recommendedName>
</protein>